<dbReference type="SUPFAM" id="SSF82185">
    <property type="entry name" value="Histone H3 K4-specific methyltransferase SET7/9 N-terminal domain"/>
    <property type="match status" value="1"/>
</dbReference>
<dbReference type="Gene3D" id="2.20.110.10">
    <property type="entry name" value="Histone H3 K4-specific methyltransferase SET7/9 N-terminal domain"/>
    <property type="match status" value="1"/>
</dbReference>
<name>A0A379F0U5_9BACT</name>
<feature type="compositionally biased region" description="Basic and acidic residues" evidence="1">
    <location>
        <begin position="194"/>
        <end position="208"/>
    </location>
</feature>
<protein>
    <recommendedName>
        <fullName evidence="4">MORN repeat variant</fullName>
    </recommendedName>
</protein>
<gene>
    <name evidence="2" type="ORF">NCTC13043_00822</name>
</gene>
<evidence type="ECO:0008006" key="4">
    <source>
        <dbReference type="Google" id="ProtNLM"/>
    </source>
</evidence>
<dbReference type="AlphaFoldDB" id="A0A379F0U5"/>
<accession>A0A379F0U5</accession>
<evidence type="ECO:0000313" key="2">
    <source>
        <dbReference type="EMBL" id="SUC12225.1"/>
    </source>
</evidence>
<dbReference type="GeneID" id="78570532"/>
<evidence type="ECO:0000313" key="3">
    <source>
        <dbReference type="Proteomes" id="UP000254235"/>
    </source>
</evidence>
<dbReference type="OrthoDB" id="1082336at2"/>
<evidence type="ECO:0000256" key="1">
    <source>
        <dbReference type="SAM" id="MobiDB-lite"/>
    </source>
</evidence>
<dbReference type="Proteomes" id="UP000254235">
    <property type="component" value="Unassembled WGS sequence"/>
</dbReference>
<sequence length="438" mass="49788">MKQFLLFLVILLLPVSLLAQERIKYRIPKNAIFYNRNWKGVNSAKQASYYRILSVDKQGQKVFYDYNISGQLYAEKHYISINKVDDRLTVLNGVALTFYKSGRIESIMMYSNGKANGRAVSFFANGSIGMKLNYTNGVLNGTTYTYSERGKLEYTAVWKNGTRVSEYAGGTDKYINKATGKDDFVEKYRTVKKATREQQHNDVTETKPKPTQSNVREIPMDGYEQFGNTQRQRPLATDSQNISTTDLALNVKYPPTEDISTTPTEKKNITSNNKQFKFGPLYELLVDGDQRTNEMRFFDAIGASYGLTLAQVIKGYGAQKELTYSYNMQYDEATNKDIVTGTHPRQMGFWGVGMGDRFTTQRVNLYTWSEEEMLDFAEEVLSFGYKLLGGGDYRSMNGNFVLEHPTHNKIGDSFAVVVSFAHLDGAYANLYHITLDTK</sequence>
<dbReference type="EMBL" id="UGTP01000001">
    <property type="protein sequence ID" value="SUC12225.1"/>
    <property type="molecule type" value="Genomic_DNA"/>
</dbReference>
<organism evidence="2 3">
    <name type="scientific">Prevotella pallens</name>
    <dbReference type="NCBI Taxonomy" id="60133"/>
    <lineage>
        <taxon>Bacteria</taxon>
        <taxon>Pseudomonadati</taxon>
        <taxon>Bacteroidota</taxon>
        <taxon>Bacteroidia</taxon>
        <taxon>Bacteroidales</taxon>
        <taxon>Prevotellaceae</taxon>
        <taxon>Prevotella</taxon>
    </lineage>
</organism>
<feature type="region of interest" description="Disordered" evidence="1">
    <location>
        <begin position="194"/>
        <end position="218"/>
    </location>
</feature>
<dbReference type="RefSeq" id="WP_115083106.1">
    <property type="nucleotide sequence ID" value="NZ_UGTP01000001.1"/>
</dbReference>
<proteinExistence type="predicted"/>
<reference evidence="2 3" key="1">
    <citation type="submission" date="2018-06" db="EMBL/GenBank/DDBJ databases">
        <authorList>
            <consortium name="Pathogen Informatics"/>
            <person name="Doyle S."/>
        </authorList>
    </citation>
    <scope>NUCLEOTIDE SEQUENCE [LARGE SCALE GENOMIC DNA]</scope>
    <source>
        <strain evidence="2 3">NCTC13043</strain>
    </source>
</reference>